<accession>B9K2T5</accession>
<reference evidence="1 2" key="1">
    <citation type="journal article" date="2009" name="J. Bacteriol.">
        <title>Genome sequences of three Agrobacterium biovars help elucidate the evolution of multichromosome genomes in bacteria.</title>
        <authorList>
            <person name="Slater S.C."/>
            <person name="Goldman B.S."/>
            <person name="Goodner B."/>
            <person name="Setubal J.C."/>
            <person name="Farrand S.K."/>
            <person name="Nester E.W."/>
            <person name="Burr T.J."/>
            <person name="Banta L."/>
            <person name="Dickerman A.W."/>
            <person name="Paulsen I."/>
            <person name="Otten L."/>
            <person name="Suen G."/>
            <person name="Welch R."/>
            <person name="Almeida N.F."/>
            <person name="Arnold F."/>
            <person name="Burton O.T."/>
            <person name="Du Z."/>
            <person name="Ewing A."/>
            <person name="Godsy E."/>
            <person name="Heisel S."/>
            <person name="Houmiel K.L."/>
            <person name="Jhaveri J."/>
            <person name="Lu J."/>
            <person name="Miller N.M."/>
            <person name="Norton S."/>
            <person name="Chen Q."/>
            <person name="Phoolcharoen W."/>
            <person name="Ohlin V."/>
            <person name="Ondrusek D."/>
            <person name="Pride N."/>
            <person name="Stricklin S.L."/>
            <person name="Sun J."/>
            <person name="Wheeler C."/>
            <person name="Wilson L."/>
            <person name="Zhu H."/>
            <person name="Wood D.W."/>
        </authorList>
    </citation>
    <scope>NUCLEOTIDE SEQUENCE [LARGE SCALE GENOMIC DNA]</scope>
    <source>
        <strain evidence="2">S4 / ATCC BAA-846</strain>
    </source>
</reference>
<dbReference type="KEGG" id="avi:Avi_6199"/>
<dbReference type="Proteomes" id="UP000001596">
    <property type="component" value="Chromosome 2"/>
</dbReference>
<protein>
    <submittedName>
        <fullName evidence="1">Uncharacterized protein</fullName>
    </submittedName>
</protein>
<keyword evidence="2" id="KW-1185">Reference proteome</keyword>
<evidence type="ECO:0000313" key="2">
    <source>
        <dbReference type="Proteomes" id="UP000001596"/>
    </source>
</evidence>
<name>B9K2T5_ALLAM</name>
<dbReference type="HOGENOM" id="CLU_2257759_0_0_5"/>
<dbReference type="AlphaFoldDB" id="B9K2T5"/>
<evidence type="ECO:0000313" key="1">
    <source>
        <dbReference type="EMBL" id="ACM39183.1"/>
    </source>
</evidence>
<dbReference type="EMBL" id="CP000634">
    <property type="protein sequence ID" value="ACM39183.1"/>
    <property type="molecule type" value="Genomic_DNA"/>
</dbReference>
<sequence length="103" mass="11606">MCIDKPDIARFRHHAIHAAQQAKVTKHIGPKIQQRAAFFDQRHRPFLAFPARTLHRAAMHGFNPCRCKAGAITLAPLARCRAGRLDMRPQSIFDRAGHALMTS</sequence>
<proteinExistence type="predicted"/>
<organism evidence="1 2">
    <name type="scientific">Allorhizobium ampelinum (strain ATCC BAA-846 / DSM 112012 / S4)</name>
    <name type="common">Agrobacterium vitis (strain S4)</name>
    <dbReference type="NCBI Taxonomy" id="311402"/>
    <lineage>
        <taxon>Bacteria</taxon>
        <taxon>Pseudomonadati</taxon>
        <taxon>Pseudomonadota</taxon>
        <taxon>Alphaproteobacteria</taxon>
        <taxon>Hyphomicrobiales</taxon>
        <taxon>Rhizobiaceae</taxon>
        <taxon>Rhizobium/Agrobacterium group</taxon>
        <taxon>Allorhizobium</taxon>
        <taxon>Allorhizobium ampelinum</taxon>
    </lineage>
</organism>
<gene>
    <name evidence="1" type="ordered locus">Avi_6199</name>
</gene>